<dbReference type="RefSeq" id="WP_177713707.1">
    <property type="nucleotide sequence ID" value="NZ_JACRSQ010000019.1"/>
</dbReference>
<dbReference type="EC" id="3.1.3.-" evidence="1"/>
<evidence type="ECO:0000313" key="6">
    <source>
        <dbReference type="Proteomes" id="UP000657006"/>
    </source>
</evidence>
<protein>
    <recommendedName>
        <fullName evidence="1">Acid sugar phosphatase</fullName>
        <ecNumber evidence="1">3.1.3.-</ecNumber>
    </recommendedName>
</protein>
<accession>A0A926DUG8</accession>
<dbReference type="AlphaFoldDB" id="A0A926DUG8"/>
<dbReference type="NCBIfam" id="TIGR01460">
    <property type="entry name" value="HAD-SF-IIA"/>
    <property type="match status" value="1"/>
</dbReference>
<name>A0A926DUG8_9FIRM</name>
<organism evidence="5 6">
    <name type="scientific">Bianquea renquensis</name>
    <dbReference type="NCBI Taxonomy" id="2763661"/>
    <lineage>
        <taxon>Bacteria</taxon>
        <taxon>Bacillati</taxon>
        <taxon>Bacillota</taxon>
        <taxon>Clostridia</taxon>
        <taxon>Eubacteriales</taxon>
        <taxon>Bianqueaceae</taxon>
        <taxon>Bianquea</taxon>
    </lineage>
</organism>
<dbReference type="GO" id="GO:0046872">
    <property type="term" value="F:metal ion binding"/>
    <property type="evidence" value="ECO:0007669"/>
    <property type="project" value="UniProtKB-KW"/>
</dbReference>
<evidence type="ECO:0000256" key="2">
    <source>
        <dbReference type="PIRSR" id="PIRSR000915-1"/>
    </source>
</evidence>
<feature type="active site" description="Proton donor" evidence="2">
    <location>
        <position position="13"/>
    </location>
</feature>
<dbReference type="InterPro" id="IPR023214">
    <property type="entry name" value="HAD_sf"/>
</dbReference>
<feature type="binding site" evidence="3">
    <location>
        <position position="182"/>
    </location>
    <ligand>
        <name>substrate</name>
    </ligand>
</feature>
<dbReference type="GO" id="GO:0016791">
    <property type="term" value="F:phosphatase activity"/>
    <property type="evidence" value="ECO:0007669"/>
    <property type="project" value="TreeGrafter"/>
</dbReference>
<comment type="function">
    <text evidence="1">Catalyzes the dephosphorylation of 2-6 carbon acid sugars in vitro.</text>
</comment>
<dbReference type="InterPro" id="IPR006357">
    <property type="entry name" value="HAD-SF_hydro_IIA"/>
</dbReference>
<feature type="active site" description="Nucleophile" evidence="2">
    <location>
        <position position="11"/>
    </location>
</feature>
<gene>
    <name evidence="5" type="ORF">H8730_12215</name>
</gene>
<feature type="binding site" evidence="4">
    <location>
        <position position="207"/>
    </location>
    <ligand>
        <name>Mg(2+)</name>
        <dbReference type="ChEBI" id="CHEBI:18420"/>
    </ligand>
</feature>
<comment type="caution">
    <text evidence="5">The sequence shown here is derived from an EMBL/GenBank/DDBJ whole genome shotgun (WGS) entry which is preliminary data.</text>
</comment>
<dbReference type="Pfam" id="PF13242">
    <property type="entry name" value="Hydrolase_like"/>
    <property type="match status" value="1"/>
</dbReference>
<dbReference type="EMBL" id="JACRSQ010000019">
    <property type="protein sequence ID" value="MBC8544301.1"/>
    <property type="molecule type" value="Genomic_DNA"/>
</dbReference>
<comment type="similarity">
    <text evidence="1">Belongs to the HAD-like hydrolase superfamily. NagD family.</text>
</comment>
<dbReference type="PANTHER" id="PTHR19288:SF46">
    <property type="entry name" value="HALOACID DEHALOGENASE-LIKE HYDROLASE DOMAIN-CONTAINING PROTEIN 2"/>
    <property type="match status" value="1"/>
</dbReference>
<evidence type="ECO:0000256" key="1">
    <source>
        <dbReference type="PIRNR" id="PIRNR000915"/>
    </source>
</evidence>
<dbReference type="PANTHER" id="PTHR19288">
    <property type="entry name" value="4-NITROPHENYLPHOSPHATASE-RELATED"/>
    <property type="match status" value="1"/>
</dbReference>
<evidence type="ECO:0000256" key="4">
    <source>
        <dbReference type="PIRSR" id="PIRSR000915-3"/>
    </source>
</evidence>
<feature type="binding site" evidence="4">
    <location>
        <position position="13"/>
    </location>
    <ligand>
        <name>Mg(2+)</name>
        <dbReference type="ChEBI" id="CHEBI:18420"/>
    </ligand>
</feature>
<reference evidence="5" key="1">
    <citation type="submission" date="2020-08" db="EMBL/GenBank/DDBJ databases">
        <title>Genome public.</title>
        <authorList>
            <person name="Liu C."/>
            <person name="Sun Q."/>
        </authorList>
    </citation>
    <scope>NUCLEOTIDE SEQUENCE</scope>
    <source>
        <strain evidence="5">NSJ-32</strain>
    </source>
</reference>
<evidence type="ECO:0000256" key="3">
    <source>
        <dbReference type="PIRSR" id="PIRSR000915-2"/>
    </source>
</evidence>
<keyword evidence="5" id="KW-0378">Hydrolase</keyword>
<proteinExistence type="inferred from homology"/>
<dbReference type="GO" id="GO:0005737">
    <property type="term" value="C:cytoplasm"/>
    <property type="evidence" value="ECO:0007669"/>
    <property type="project" value="TreeGrafter"/>
</dbReference>
<keyword evidence="1 4" id="KW-0479">Metal-binding</keyword>
<feature type="binding site" evidence="4">
    <location>
        <position position="11"/>
    </location>
    <ligand>
        <name>Mg(2+)</name>
        <dbReference type="ChEBI" id="CHEBI:18420"/>
    </ligand>
</feature>
<dbReference type="Proteomes" id="UP000657006">
    <property type="component" value="Unassembled WGS sequence"/>
</dbReference>
<dbReference type="Gene3D" id="3.40.50.1000">
    <property type="entry name" value="HAD superfamily/HAD-like"/>
    <property type="match status" value="2"/>
</dbReference>
<dbReference type="InterPro" id="IPR036412">
    <property type="entry name" value="HAD-like_sf"/>
</dbReference>
<keyword evidence="6" id="KW-1185">Reference proteome</keyword>
<comment type="cofactor">
    <cofactor evidence="4">
        <name>Mg(2+)</name>
        <dbReference type="ChEBI" id="CHEBI:18420"/>
    </cofactor>
    <text evidence="4">Divalent metal ions. Mg(2+) is the most effective.</text>
</comment>
<sequence>MLEEKRLFILDMDGTVYLGDRLFPQTLPFLRHIKETGGAYIFFTNNASRSRKTYEGRLASMGIPATPDEIMTSGDVTIQFLKTYRDSSKVLLLGTPDLEQSFRQAGIALVQDDPDIVLVSFDTGVTYEKLDRACHYVRNGAEFLSTHPDVNCPVDRGYMVDSGSLCALVTASTGKVPRYFGKPHMETLQMIMERTGCQKEEMVVIGDRLETDIALGALNGVTSVLVLTGVTSRADVETSAIKPDIIVDHIGELFSTGA</sequence>
<dbReference type="PIRSF" id="PIRSF000915">
    <property type="entry name" value="PGP-type_phosphatase"/>
    <property type="match status" value="1"/>
</dbReference>
<dbReference type="SUPFAM" id="SSF56784">
    <property type="entry name" value="HAD-like"/>
    <property type="match status" value="1"/>
</dbReference>
<dbReference type="Pfam" id="PF13344">
    <property type="entry name" value="Hydrolase_6"/>
    <property type="match status" value="1"/>
</dbReference>
<keyword evidence="1 4" id="KW-0460">Magnesium</keyword>
<evidence type="ECO:0000313" key="5">
    <source>
        <dbReference type="EMBL" id="MBC8544301.1"/>
    </source>
</evidence>
<dbReference type="PROSITE" id="PS01228">
    <property type="entry name" value="COF_1"/>
    <property type="match status" value="1"/>
</dbReference>